<feature type="transmembrane region" description="Helical" evidence="12">
    <location>
        <begin position="795"/>
        <end position="816"/>
    </location>
</feature>
<feature type="region of interest" description="Disordered" evidence="14">
    <location>
        <begin position="1"/>
        <end position="22"/>
    </location>
</feature>
<dbReference type="InterPro" id="IPR059000">
    <property type="entry name" value="ATPase_P-type_domA"/>
</dbReference>
<evidence type="ECO:0000256" key="7">
    <source>
        <dbReference type="ARBA" id="ARBA00022967"/>
    </source>
</evidence>
<name>A0A7J5BG19_9MICO</name>
<evidence type="ECO:0000256" key="14">
    <source>
        <dbReference type="SAM" id="MobiDB-lite"/>
    </source>
</evidence>
<dbReference type="NCBIfam" id="TIGR01525">
    <property type="entry name" value="ATPase-IB_hvy"/>
    <property type="match status" value="1"/>
</dbReference>
<dbReference type="GO" id="GO:0055070">
    <property type="term" value="P:copper ion homeostasis"/>
    <property type="evidence" value="ECO:0007669"/>
    <property type="project" value="TreeGrafter"/>
</dbReference>
<evidence type="ECO:0000256" key="1">
    <source>
        <dbReference type="ARBA" id="ARBA00004651"/>
    </source>
</evidence>
<dbReference type="SFLD" id="SFLDF00027">
    <property type="entry name" value="p-type_atpase"/>
    <property type="match status" value="1"/>
</dbReference>
<dbReference type="InterPro" id="IPR027256">
    <property type="entry name" value="P-typ_ATPase_IB"/>
</dbReference>
<dbReference type="Pfam" id="PF00403">
    <property type="entry name" value="HMA"/>
    <property type="match status" value="1"/>
</dbReference>
<organism evidence="16 17">
    <name type="scientific">Gulosibacter chungangensis</name>
    <dbReference type="NCBI Taxonomy" id="979746"/>
    <lineage>
        <taxon>Bacteria</taxon>
        <taxon>Bacillati</taxon>
        <taxon>Actinomycetota</taxon>
        <taxon>Actinomycetes</taxon>
        <taxon>Micrococcales</taxon>
        <taxon>Microbacteriaceae</taxon>
        <taxon>Gulosibacter</taxon>
    </lineage>
</organism>
<evidence type="ECO:0000256" key="13">
    <source>
        <dbReference type="SAM" id="Coils"/>
    </source>
</evidence>
<feature type="transmembrane region" description="Helical" evidence="12">
    <location>
        <begin position="171"/>
        <end position="188"/>
    </location>
</feature>
<dbReference type="InterPro" id="IPR023214">
    <property type="entry name" value="HAD_sf"/>
</dbReference>
<dbReference type="GO" id="GO:0043682">
    <property type="term" value="F:P-type divalent copper transporter activity"/>
    <property type="evidence" value="ECO:0007669"/>
    <property type="project" value="TreeGrafter"/>
</dbReference>
<dbReference type="SFLD" id="SFLDS00003">
    <property type="entry name" value="Haloacid_Dehalogenase"/>
    <property type="match status" value="1"/>
</dbReference>
<feature type="transmembrane region" description="Helical" evidence="12">
    <location>
        <begin position="455"/>
        <end position="476"/>
    </location>
</feature>
<evidence type="ECO:0000256" key="11">
    <source>
        <dbReference type="ARBA" id="ARBA00074171"/>
    </source>
</evidence>
<gene>
    <name evidence="16" type="ORF">F8O05_01990</name>
</gene>
<dbReference type="Gene3D" id="3.30.70.100">
    <property type="match status" value="1"/>
</dbReference>
<evidence type="ECO:0000256" key="12">
    <source>
        <dbReference type="RuleBase" id="RU362081"/>
    </source>
</evidence>
<feature type="transmembrane region" description="Helical" evidence="12">
    <location>
        <begin position="769"/>
        <end position="789"/>
    </location>
</feature>
<keyword evidence="17" id="KW-1185">Reference proteome</keyword>
<dbReference type="SUPFAM" id="SSF55008">
    <property type="entry name" value="HMA, heavy metal-associated domain"/>
    <property type="match status" value="1"/>
</dbReference>
<keyword evidence="12" id="KW-1003">Cell membrane</keyword>
<dbReference type="FunFam" id="3.30.70.100:FF:000005">
    <property type="entry name" value="Copper-exporting P-type ATPase A"/>
    <property type="match status" value="1"/>
</dbReference>
<proteinExistence type="inferred from homology"/>
<dbReference type="RefSeq" id="WP_158051058.1">
    <property type="nucleotide sequence ID" value="NZ_WBKB01000001.1"/>
</dbReference>
<dbReference type="CDD" id="cd02094">
    <property type="entry name" value="P-type_ATPase_Cu-like"/>
    <property type="match status" value="1"/>
</dbReference>
<keyword evidence="13" id="KW-0175">Coiled coil</keyword>
<dbReference type="SUPFAM" id="SSF81665">
    <property type="entry name" value="Calcium ATPase, transmembrane domain M"/>
    <property type="match status" value="1"/>
</dbReference>
<evidence type="ECO:0000313" key="16">
    <source>
        <dbReference type="EMBL" id="KAB1645048.1"/>
    </source>
</evidence>
<dbReference type="InterPro" id="IPR008250">
    <property type="entry name" value="ATPase_P-typ_transduc_dom_A_sf"/>
</dbReference>
<dbReference type="GO" id="GO:0005886">
    <property type="term" value="C:plasma membrane"/>
    <property type="evidence" value="ECO:0007669"/>
    <property type="project" value="UniProtKB-SubCell"/>
</dbReference>
<dbReference type="NCBIfam" id="TIGR01511">
    <property type="entry name" value="ATPase-IB1_Cu"/>
    <property type="match status" value="1"/>
</dbReference>
<comment type="subcellular location">
    <subcellularLocation>
        <location evidence="1">Cell membrane</location>
        <topology evidence="1">Multi-pass membrane protein</topology>
    </subcellularLocation>
</comment>
<feature type="transmembrane region" description="Helical" evidence="12">
    <location>
        <begin position="427"/>
        <end position="449"/>
    </location>
</feature>
<dbReference type="PROSITE" id="PS01229">
    <property type="entry name" value="COF_2"/>
    <property type="match status" value="1"/>
</dbReference>
<keyword evidence="6 12" id="KW-0067">ATP-binding</keyword>
<comment type="similarity">
    <text evidence="2 12">Belongs to the cation transport ATPase (P-type) (TC 3.A.3) family. Type IB subfamily.</text>
</comment>
<dbReference type="Pfam" id="PF00702">
    <property type="entry name" value="Hydrolase"/>
    <property type="match status" value="1"/>
</dbReference>
<reference evidence="16 17" key="1">
    <citation type="submission" date="2019-09" db="EMBL/GenBank/DDBJ databases">
        <title>Phylogeny of genus Pseudoclavibacter and closely related genus.</title>
        <authorList>
            <person name="Li Y."/>
        </authorList>
    </citation>
    <scope>NUCLEOTIDE SEQUENCE [LARGE SCALE GENOMIC DNA]</scope>
    <source>
        <strain evidence="16 17">KCTC 13959</strain>
    </source>
</reference>
<dbReference type="PRINTS" id="PR00119">
    <property type="entry name" value="CATATPASE"/>
</dbReference>
<dbReference type="SFLD" id="SFLDG00002">
    <property type="entry name" value="C1.7:_P-type_atpase_like"/>
    <property type="match status" value="1"/>
</dbReference>
<sequence length="819" mass="85932">MSSSTPSDTSASNSRNSSGNTIFNEPVLKTITLDVEGMTCASCANRIERKLNKLDDVEANVNFALNRASIRVPAGQDADAEIERLIETVRAAGYDATPHASPHTAATATLPHQMEEVGETAAGSKKQRGLEGRTAEGSAADNHAAHAHADHDHAGTPDENQRAASAYRRRFIWSAILTVPVILLSMVPQLQFVGWQWLVMVLTLPVVTWGAWPFHRATLRNLRHGATSMDTLVSIGVTAATLWSLYAMFFGHAGMLGMTHGFEWRLTPESGTGNIYFEVAAGVTMFLLLGRWLEARAKRQAGSALQALLDLGAKDVEILDGDETRRIPVSELMVGQRFVVRPGERIATDGRVLEGASAVDTSMLTGESVPVEVGVGDEVVGATVNESGRLIVEATRIGADTQLARMGELVENAQNGKAQAQRLADKISAVFVPIVLVLAVVTLIAWLIFGGTVDMAFTAAVAVLIIACPCALGLATPTAILAGTGRGAQLGILIAGPEALEQARRIDTVVLDKTGTVTSGEMSLARIRSLDASVDEDALLTLAASVEDASEHPLARAIVAAARDRGLALEPVADFRNEAGRGVVGVVDGAEVRVGRVVSQPQDGAGAVEVSASDSVIAEFSSAGQTPVLVRVDGKPIGVIAVADTIKPTSADAVTHLRELGLEPVLLTGDHELVAKAVAAEVGIDRVIAGVLPEQKAQVIAKLQSEGQKVAMVGDGVNDAPALATADLGIAMGGGTDAAIEASDITLVRDDLQAAVDAIRLSRGSNRVIMQNLFWAFAYNVAAIPLAALGLLSPMIAGVAMAFSSVFVVLNSLRLLRFR</sequence>
<evidence type="ECO:0000256" key="10">
    <source>
        <dbReference type="ARBA" id="ARBA00049360"/>
    </source>
</evidence>
<dbReference type="InterPro" id="IPR001757">
    <property type="entry name" value="P_typ_ATPase"/>
</dbReference>
<feature type="coiled-coil region" evidence="13">
    <location>
        <begin position="40"/>
        <end position="67"/>
    </location>
</feature>
<dbReference type="InterPro" id="IPR036412">
    <property type="entry name" value="HAD-like_sf"/>
</dbReference>
<evidence type="ECO:0000256" key="5">
    <source>
        <dbReference type="ARBA" id="ARBA00022741"/>
    </source>
</evidence>
<dbReference type="FunFam" id="2.70.150.10:FF:000002">
    <property type="entry name" value="Copper-transporting ATPase 1, putative"/>
    <property type="match status" value="1"/>
</dbReference>
<dbReference type="InterPro" id="IPR006121">
    <property type="entry name" value="HMA_dom"/>
</dbReference>
<evidence type="ECO:0000256" key="3">
    <source>
        <dbReference type="ARBA" id="ARBA00022692"/>
    </source>
</evidence>
<dbReference type="Gene3D" id="2.70.150.10">
    <property type="entry name" value="Calcium-transporting ATPase, cytoplasmic transduction domain A"/>
    <property type="match status" value="1"/>
</dbReference>
<keyword evidence="4 12" id="KW-0479">Metal-binding</keyword>
<dbReference type="Proteomes" id="UP000433493">
    <property type="component" value="Unassembled WGS sequence"/>
</dbReference>
<dbReference type="SUPFAM" id="SSF81653">
    <property type="entry name" value="Calcium ATPase, transduction domain A"/>
    <property type="match status" value="1"/>
</dbReference>
<dbReference type="GO" id="GO:0005524">
    <property type="term" value="F:ATP binding"/>
    <property type="evidence" value="ECO:0007669"/>
    <property type="project" value="UniProtKB-UniRule"/>
</dbReference>
<dbReference type="InterPro" id="IPR036163">
    <property type="entry name" value="HMA_dom_sf"/>
</dbReference>
<dbReference type="PANTHER" id="PTHR43520">
    <property type="entry name" value="ATP7, ISOFORM B"/>
    <property type="match status" value="1"/>
</dbReference>
<dbReference type="NCBIfam" id="TIGR01494">
    <property type="entry name" value="ATPase_P-type"/>
    <property type="match status" value="1"/>
</dbReference>
<keyword evidence="8 12" id="KW-1133">Transmembrane helix</keyword>
<dbReference type="SUPFAM" id="SSF56784">
    <property type="entry name" value="HAD-like"/>
    <property type="match status" value="1"/>
</dbReference>
<dbReference type="InterPro" id="IPR018303">
    <property type="entry name" value="ATPase_P-typ_P_site"/>
</dbReference>
<feature type="domain" description="HMA" evidence="15">
    <location>
        <begin position="29"/>
        <end position="97"/>
    </location>
</feature>
<dbReference type="AlphaFoldDB" id="A0A7J5BG19"/>
<keyword evidence="7" id="KW-1278">Translocase</keyword>
<evidence type="ECO:0000259" key="15">
    <source>
        <dbReference type="PROSITE" id="PS50846"/>
    </source>
</evidence>
<keyword evidence="5 12" id="KW-0547">Nucleotide-binding</keyword>
<evidence type="ECO:0000256" key="9">
    <source>
        <dbReference type="ARBA" id="ARBA00023136"/>
    </source>
</evidence>
<evidence type="ECO:0000313" key="17">
    <source>
        <dbReference type="Proteomes" id="UP000433493"/>
    </source>
</evidence>
<dbReference type="InterPro" id="IPR017969">
    <property type="entry name" value="Heavy-metal-associated_CS"/>
</dbReference>
<feature type="compositionally biased region" description="Low complexity" evidence="14">
    <location>
        <begin position="1"/>
        <end position="20"/>
    </location>
</feature>
<dbReference type="Gene3D" id="3.40.1110.10">
    <property type="entry name" value="Calcium-transporting ATPase, cytoplasmic domain N"/>
    <property type="match status" value="1"/>
</dbReference>
<comment type="catalytic activity">
    <reaction evidence="10">
        <text>ATP + H2O = ADP + phosphate + H(+)</text>
        <dbReference type="Rhea" id="RHEA:13065"/>
        <dbReference type="ChEBI" id="CHEBI:15377"/>
        <dbReference type="ChEBI" id="CHEBI:15378"/>
        <dbReference type="ChEBI" id="CHEBI:30616"/>
        <dbReference type="ChEBI" id="CHEBI:43474"/>
        <dbReference type="ChEBI" id="CHEBI:456216"/>
    </reaction>
</comment>
<dbReference type="GO" id="GO:0005507">
    <property type="term" value="F:copper ion binding"/>
    <property type="evidence" value="ECO:0007669"/>
    <property type="project" value="TreeGrafter"/>
</dbReference>
<dbReference type="InterPro" id="IPR044492">
    <property type="entry name" value="P_typ_ATPase_HD_dom"/>
</dbReference>
<dbReference type="CDD" id="cd00371">
    <property type="entry name" value="HMA"/>
    <property type="match status" value="1"/>
</dbReference>
<feature type="region of interest" description="Disordered" evidence="14">
    <location>
        <begin position="116"/>
        <end position="161"/>
    </location>
</feature>
<evidence type="ECO:0000256" key="4">
    <source>
        <dbReference type="ARBA" id="ARBA00022723"/>
    </source>
</evidence>
<dbReference type="PROSITE" id="PS50846">
    <property type="entry name" value="HMA_2"/>
    <property type="match status" value="1"/>
</dbReference>
<dbReference type="Gene3D" id="3.40.50.1000">
    <property type="entry name" value="HAD superfamily/HAD-like"/>
    <property type="match status" value="1"/>
</dbReference>
<dbReference type="InterPro" id="IPR023299">
    <property type="entry name" value="ATPase_P-typ_cyto_dom_N"/>
</dbReference>
<feature type="compositionally biased region" description="Basic and acidic residues" evidence="14">
    <location>
        <begin position="143"/>
        <end position="161"/>
    </location>
</feature>
<dbReference type="PROSITE" id="PS01047">
    <property type="entry name" value="HMA_1"/>
    <property type="match status" value="1"/>
</dbReference>
<dbReference type="GO" id="GO:0016887">
    <property type="term" value="F:ATP hydrolysis activity"/>
    <property type="evidence" value="ECO:0007669"/>
    <property type="project" value="InterPro"/>
</dbReference>
<feature type="transmembrane region" description="Helical" evidence="12">
    <location>
        <begin position="194"/>
        <end position="212"/>
    </location>
</feature>
<dbReference type="PANTHER" id="PTHR43520:SF8">
    <property type="entry name" value="P-TYPE CU(+) TRANSPORTER"/>
    <property type="match status" value="1"/>
</dbReference>
<accession>A0A7J5BG19</accession>
<evidence type="ECO:0000256" key="8">
    <source>
        <dbReference type="ARBA" id="ARBA00022989"/>
    </source>
</evidence>
<feature type="transmembrane region" description="Helical" evidence="12">
    <location>
        <begin position="232"/>
        <end position="255"/>
    </location>
</feature>
<evidence type="ECO:0000256" key="2">
    <source>
        <dbReference type="ARBA" id="ARBA00006024"/>
    </source>
</evidence>
<dbReference type="InterPro" id="IPR023298">
    <property type="entry name" value="ATPase_P-typ_TM_dom_sf"/>
</dbReference>
<dbReference type="PROSITE" id="PS00154">
    <property type="entry name" value="ATPASE_E1_E2"/>
    <property type="match status" value="1"/>
</dbReference>
<evidence type="ECO:0000256" key="6">
    <source>
        <dbReference type="ARBA" id="ARBA00022840"/>
    </source>
</evidence>
<dbReference type="Pfam" id="PF00122">
    <property type="entry name" value="E1-E2_ATPase"/>
    <property type="match status" value="1"/>
</dbReference>
<keyword evidence="9 12" id="KW-0472">Membrane</keyword>
<protein>
    <recommendedName>
        <fullName evidence="11">Cation-transporting P-type ATPase B</fullName>
    </recommendedName>
</protein>
<comment type="caution">
    <text evidence="16">The sequence shown here is derived from an EMBL/GenBank/DDBJ whole genome shotgun (WGS) entry which is preliminary data.</text>
</comment>
<feature type="transmembrane region" description="Helical" evidence="12">
    <location>
        <begin position="275"/>
        <end position="293"/>
    </location>
</feature>
<keyword evidence="3 12" id="KW-0812">Transmembrane</keyword>
<dbReference type="OrthoDB" id="7059309at2"/>
<dbReference type="EMBL" id="WBKB01000001">
    <property type="protein sequence ID" value="KAB1645048.1"/>
    <property type="molecule type" value="Genomic_DNA"/>
</dbReference>